<evidence type="ECO:0000313" key="3">
    <source>
        <dbReference type="EMBL" id="KAA0155679.1"/>
    </source>
</evidence>
<dbReference type="GO" id="GO:0006570">
    <property type="term" value="P:tyrosine metabolic process"/>
    <property type="evidence" value="ECO:0007669"/>
    <property type="project" value="TreeGrafter"/>
</dbReference>
<proteinExistence type="inferred from homology"/>
<evidence type="ECO:0000256" key="2">
    <source>
        <dbReference type="SAM" id="MobiDB-lite"/>
    </source>
</evidence>
<dbReference type="EMBL" id="VLTL01000007">
    <property type="protein sequence ID" value="KAA0171354.1"/>
    <property type="molecule type" value="Genomic_DNA"/>
</dbReference>
<gene>
    <name evidence="6" type="ORF">FNF27_03906</name>
    <name evidence="5" type="ORF">FNF28_00845</name>
    <name evidence="3" type="ORF">FNF29_01594</name>
    <name evidence="4" type="ORF">FNF31_02631</name>
</gene>
<accession>A0A5A8EAC7</accession>
<dbReference type="OrthoDB" id="539634at2759"/>
<sequence length="222" mass="22980">MASTSGPAKTPLTEVRDDEAILNFIFDPKKSFIGAAVPDLPPGAARPKSPEPMEGEAAAKALEKEAVAKAEASDLDAAMELLEKAAETCPTSGSVQNNMTQLLRLRGDAAGAMVAATRAVDLEREWLAANEACKTSGAWRSHKSTMQKALTQRAVLRRESGDEAGADADLGAAAAHGSALAKALTTGTNPYATMCHAAVASMTEELDGKDKPTDSEAAAAKE</sequence>
<name>A0A5A8EAC7_CAFRO</name>
<dbReference type="Proteomes" id="UP000325113">
    <property type="component" value="Unassembled WGS sequence"/>
</dbReference>
<feature type="region of interest" description="Disordered" evidence="2">
    <location>
        <begin position="203"/>
        <end position="222"/>
    </location>
</feature>
<comment type="similarity">
    <text evidence="1">Belongs to the TTC36 family.</text>
</comment>
<dbReference type="InterPro" id="IPR038906">
    <property type="entry name" value="TTC36"/>
</dbReference>
<dbReference type="AlphaFoldDB" id="A0A5A8EAC7"/>
<dbReference type="PANTHER" id="PTHR21405:SF0">
    <property type="entry name" value="TETRATRICOPEPTIDE REPEAT PROTEIN 36"/>
    <property type="match status" value="1"/>
</dbReference>
<dbReference type="SUPFAM" id="SSF48452">
    <property type="entry name" value="TPR-like"/>
    <property type="match status" value="1"/>
</dbReference>
<evidence type="ECO:0000313" key="8">
    <source>
        <dbReference type="Proteomes" id="UP000323011"/>
    </source>
</evidence>
<feature type="compositionally biased region" description="Basic and acidic residues" evidence="2">
    <location>
        <begin position="206"/>
        <end position="222"/>
    </location>
</feature>
<evidence type="ECO:0000313" key="6">
    <source>
        <dbReference type="EMBL" id="KAA0174532.1"/>
    </source>
</evidence>
<dbReference type="Proteomes" id="UP000324907">
    <property type="component" value="Unassembled WGS sequence"/>
</dbReference>
<evidence type="ECO:0000313" key="10">
    <source>
        <dbReference type="Proteomes" id="UP000325113"/>
    </source>
</evidence>
<keyword evidence="8" id="KW-1185">Reference proteome</keyword>
<dbReference type="EMBL" id="VLTM01000020">
    <property type="protein sequence ID" value="KAA0163777.1"/>
    <property type="molecule type" value="Genomic_DNA"/>
</dbReference>
<reference evidence="7 8" key="1">
    <citation type="submission" date="2019-07" db="EMBL/GenBank/DDBJ databases">
        <title>Genomes of Cafeteria roenbergensis.</title>
        <authorList>
            <person name="Fischer M.G."/>
            <person name="Hackl T."/>
            <person name="Roman M."/>
        </authorList>
    </citation>
    <scope>NUCLEOTIDE SEQUENCE [LARGE SCALE GENOMIC DNA]</scope>
    <source>
        <strain evidence="3 8">BVI</strain>
        <strain evidence="4 10">Cflag</strain>
        <strain evidence="6 7">E4-10P</strain>
        <strain evidence="5 9">RCC970-E3</strain>
    </source>
</reference>
<evidence type="ECO:0000313" key="4">
    <source>
        <dbReference type="EMBL" id="KAA0163777.1"/>
    </source>
</evidence>
<dbReference type="PANTHER" id="PTHR21405">
    <property type="entry name" value="CDNA SEQUENCE BC021608"/>
    <property type="match status" value="1"/>
</dbReference>
<protein>
    <submittedName>
        <fullName evidence="6">Uncharacterized protein</fullName>
    </submittedName>
</protein>
<comment type="caution">
    <text evidence="6">The sequence shown here is derived from an EMBL/GenBank/DDBJ whole genome shotgun (WGS) entry which is preliminary data.</text>
</comment>
<organism evidence="6 7">
    <name type="scientific">Cafeteria roenbergensis</name>
    <name type="common">Marine flagellate</name>
    <dbReference type="NCBI Taxonomy" id="33653"/>
    <lineage>
        <taxon>Eukaryota</taxon>
        <taxon>Sar</taxon>
        <taxon>Stramenopiles</taxon>
        <taxon>Bigyra</taxon>
        <taxon>Opalozoa</taxon>
        <taxon>Bicosoecida</taxon>
        <taxon>Cafeteriaceae</taxon>
        <taxon>Cafeteria</taxon>
    </lineage>
</organism>
<evidence type="ECO:0000313" key="9">
    <source>
        <dbReference type="Proteomes" id="UP000324907"/>
    </source>
</evidence>
<dbReference type="EMBL" id="VLTN01000006">
    <property type="protein sequence ID" value="KAA0155679.1"/>
    <property type="molecule type" value="Genomic_DNA"/>
</dbReference>
<dbReference type="InterPro" id="IPR011990">
    <property type="entry name" value="TPR-like_helical_dom_sf"/>
</dbReference>
<dbReference type="Gene3D" id="1.25.40.10">
    <property type="entry name" value="Tetratricopeptide repeat domain"/>
    <property type="match status" value="1"/>
</dbReference>
<dbReference type="Proteomes" id="UP000322899">
    <property type="component" value="Unassembled WGS sequence"/>
</dbReference>
<evidence type="ECO:0000256" key="1">
    <source>
        <dbReference type="ARBA" id="ARBA00006995"/>
    </source>
</evidence>
<evidence type="ECO:0000313" key="5">
    <source>
        <dbReference type="EMBL" id="KAA0171354.1"/>
    </source>
</evidence>
<evidence type="ECO:0000313" key="7">
    <source>
        <dbReference type="Proteomes" id="UP000322899"/>
    </source>
</evidence>
<dbReference type="Proteomes" id="UP000323011">
    <property type="component" value="Unassembled WGS sequence"/>
</dbReference>
<dbReference type="EMBL" id="VLTO01000021">
    <property type="protein sequence ID" value="KAA0174532.1"/>
    <property type="molecule type" value="Genomic_DNA"/>
</dbReference>